<dbReference type="PANTHER" id="PTHR47926:SF456">
    <property type="entry name" value="PENTATRICOPEPTIDE REPEAT-CONTAINING PROTEIN ELI1, CHLOROPLASTIC"/>
    <property type="match status" value="1"/>
</dbReference>
<dbReference type="GO" id="GO:0005737">
    <property type="term" value="C:cytoplasm"/>
    <property type="evidence" value="ECO:0007669"/>
    <property type="project" value="UniProtKB-ARBA"/>
</dbReference>
<keyword evidence="1" id="KW-0677">Repeat</keyword>
<dbReference type="GO" id="GO:0016556">
    <property type="term" value="P:mRNA modification"/>
    <property type="evidence" value="ECO:0007669"/>
    <property type="project" value="UniProtKB-ARBA"/>
</dbReference>
<name>A0A7J0DPU6_9ERIC</name>
<feature type="repeat" description="PPR" evidence="3">
    <location>
        <begin position="283"/>
        <end position="317"/>
    </location>
</feature>
<comment type="similarity">
    <text evidence="2">Belongs to the PPR family. PCMP-E subfamily.</text>
</comment>
<feature type="repeat" description="PPR" evidence="3">
    <location>
        <begin position="86"/>
        <end position="120"/>
    </location>
</feature>
<dbReference type="OrthoDB" id="772730at2759"/>
<evidence type="ECO:0000256" key="3">
    <source>
        <dbReference type="PROSITE-ProRule" id="PRU00708"/>
    </source>
</evidence>
<reference evidence="5" key="1">
    <citation type="submission" date="2019-07" db="EMBL/GenBank/DDBJ databases">
        <title>De Novo Assembly of kiwifruit Actinidia rufa.</title>
        <authorList>
            <person name="Sugita-Konishi S."/>
            <person name="Sato K."/>
            <person name="Mori E."/>
            <person name="Abe Y."/>
            <person name="Kisaki G."/>
            <person name="Hamano K."/>
            <person name="Suezawa K."/>
            <person name="Otani M."/>
            <person name="Fukuda T."/>
            <person name="Manabe T."/>
            <person name="Gomi K."/>
            <person name="Tabuchi M."/>
            <person name="Akimitsu K."/>
            <person name="Kataoka I."/>
        </authorList>
    </citation>
    <scope>NUCLEOTIDE SEQUENCE [LARGE SCALE GENOMIC DNA]</scope>
    <source>
        <strain evidence="5">cv. Fuchu</strain>
    </source>
</reference>
<dbReference type="EMBL" id="BJWL01000339">
    <property type="protein sequence ID" value="GFS39911.1"/>
    <property type="molecule type" value="Genomic_DNA"/>
</dbReference>
<evidence type="ECO:0000256" key="1">
    <source>
        <dbReference type="ARBA" id="ARBA00022737"/>
    </source>
</evidence>
<evidence type="ECO:0000313" key="5">
    <source>
        <dbReference type="Proteomes" id="UP000585474"/>
    </source>
</evidence>
<dbReference type="NCBIfam" id="TIGR00756">
    <property type="entry name" value="PPR"/>
    <property type="match status" value="8"/>
</dbReference>
<dbReference type="PROSITE" id="PS51375">
    <property type="entry name" value="PPR"/>
    <property type="match status" value="5"/>
</dbReference>
<dbReference type="InterPro" id="IPR046848">
    <property type="entry name" value="E_motif"/>
</dbReference>
<comment type="caution">
    <text evidence="4">The sequence shown here is derived from an EMBL/GenBank/DDBJ whole genome shotgun (WGS) entry which is preliminary data.</text>
</comment>
<feature type="repeat" description="PPR" evidence="3">
    <location>
        <begin position="187"/>
        <end position="217"/>
    </location>
</feature>
<dbReference type="Pfam" id="PF13041">
    <property type="entry name" value="PPR_2"/>
    <property type="match status" value="2"/>
</dbReference>
<gene>
    <name evidence="4" type="ORF">Acr_00g0065510</name>
</gene>
<feature type="repeat" description="PPR" evidence="3">
    <location>
        <begin position="416"/>
        <end position="450"/>
    </location>
</feature>
<feature type="repeat" description="PPR" evidence="3">
    <location>
        <begin position="220"/>
        <end position="255"/>
    </location>
</feature>
<keyword evidence="5" id="KW-1185">Reference proteome</keyword>
<organism evidence="4 5">
    <name type="scientific">Actinidia rufa</name>
    <dbReference type="NCBI Taxonomy" id="165716"/>
    <lineage>
        <taxon>Eukaryota</taxon>
        <taxon>Viridiplantae</taxon>
        <taxon>Streptophyta</taxon>
        <taxon>Embryophyta</taxon>
        <taxon>Tracheophyta</taxon>
        <taxon>Spermatophyta</taxon>
        <taxon>Magnoliopsida</taxon>
        <taxon>eudicotyledons</taxon>
        <taxon>Gunneridae</taxon>
        <taxon>Pentapetalae</taxon>
        <taxon>asterids</taxon>
        <taxon>Ericales</taxon>
        <taxon>Actinidiaceae</taxon>
        <taxon>Actinidia</taxon>
    </lineage>
</organism>
<dbReference type="Proteomes" id="UP000585474">
    <property type="component" value="Unassembled WGS sequence"/>
</dbReference>
<dbReference type="Pfam" id="PF20431">
    <property type="entry name" value="E_motif"/>
    <property type="match status" value="1"/>
</dbReference>
<dbReference type="PANTHER" id="PTHR47926">
    <property type="entry name" value="PENTATRICOPEPTIDE REPEAT-CONTAINING PROTEIN"/>
    <property type="match status" value="1"/>
</dbReference>
<sequence length="646" mass="72615">MLVCANSNQPWNSPFPTLSLLPHCKTQADVNQIHARLLTTGLITKTSLTTKLILSFSASPHIPLVRFARYLFFSRNSRPTRKTQFDPFLWNAVIKSFSHGDDPTEAFVVLCLMIENGVCADKFSISLVLKACARMGLFREGLQIHGLMRKFEFGSDVFLQNCLIGWYLRCGCVGFARQVFDRMPERDSVSFNSMIDGYVKCGSVDLARELFDAMPAWMKNSVSWNSLISGYARSGDEFKVAWELFEKMHDRDLVSWNLMVNGCVRCGKMEIARALFDEMPKRDVVSLANMIHGYAKLGKVDIARALFNKMPERDVISCNAMMAGYVHNGFFKEALKLFHDLKCGANLSPDDTTLSIALSSIGQLGCIDEGVEIHDHIKENGFNLGGKLGVALIDMYAKCGSIENAMWVFKEVEEKKVDHWNAMIGGLAIHGWGELAFELFMEMAKRSVEPDDITFIGVLNACGHAGLVKEGMLCFELMRRVHKVEPKLQHYGCMVDILGRAGHLQEAMSFIEEMPIKPNDVVWRTLLSACKNHENFNIGVVASRLLIGLDSCNSSAYVLLSNIYASNAMWEDVRKVRTVMKEKDLKKIPGCSWIELEGVVHEFFAGDKSNPQVGETYSLLDQCYTLNLEPFYSSALPYKRTPPSWP</sequence>
<accession>A0A7J0DPU6</accession>
<dbReference type="GO" id="GO:0003723">
    <property type="term" value="F:RNA binding"/>
    <property type="evidence" value="ECO:0007669"/>
    <property type="project" value="InterPro"/>
</dbReference>
<evidence type="ECO:0000256" key="2">
    <source>
        <dbReference type="ARBA" id="ARBA00061659"/>
    </source>
</evidence>
<dbReference type="InterPro" id="IPR002885">
    <property type="entry name" value="PPR_rpt"/>
</dbReference>
<dbReference type="InterPro" id="IPR011990">
    <property type="entry name" value="TPR-like_helical_dom_sf"/>
</dbReference>
<dbReference type="AlphaFoldDB" id="A0A7J0DPU6"/>
<proteinExistence type="inferred from homology"/>
<dbReference type="Pfam" id="PF01535">
    <property type="entry name" value="PPR"/>
    <property type="match status" value="8"/>
</dbReference>
<evidence type="ECO:0000313" key="4">
    <source>
        <dbReference type="EMBL" id="GFS39911.1"/>
    </source>
</evidence>
<dbReference type="FunFam" id="1.25.40.10:FF:000277">
    <property type="entry name" value="Pentatricopeptide repeat-containing protein, mitochondrial"/>
    <property type="match status" value="1"/>
</dbReference>
<dbReference type="Gene3D" id="1.25.40.10">
    <property type="entry name" value="Tetratricopeptide repeat domain"/>
    <property type="match status" value="4"/>
</dbReference>
<protein>
    <submittedName>
        <fullName evidence="4">Pentatricopeptide repeat (PPR) superfamily protein</fullName>
    </submittedName>
</protein>
<dbReference type="InterPro" id="IPR046960">
    <property type="entry name" value="PPR_At4g14850-like_plant"/>
</dbReference>